<evidence type="ECO:0000313" key="3">
    <source>
        <dbReference type="Proteomes" id="UP000283509"/>
    </source>
</evidence>
<feature type="compositionally biased region" description="Polar residues" evidence="1">
    <location>
        <begin position="84"/>
        <end position="97"/>
    </location>
</feature>
<dbReference type="Proteomes" id="UP000283509">
    <property type="component" value="Unassembled WGS sequence"/>
</dbReference>
<gene>
    <name evidence="2" type="ORF">C7M84_008503</name>
</gene>
<accession>A0A3R7QNI9</accession>
<evidence type="ECO:0000256" key="1">
    <source>
        <dbReference type="SAM" id="MobiDB-lite"/>
    </source>
</evidence>
<comment type="caution">
    <text evidence="2">The sequence shown here is derived from an EMBL/GenBank/DDBJ whole genome shotgun (WGS) entry which is preliminary data.</text>
</comment>
<feature type="non-terminal residue" evidence="2">
    <location>
        <position position="158"/>
    </location>
</feature>
<feature type="region of interest" description="Disordered" evidence="1">
    <location>
        <begin position="1"/>
        <end position="98"/>
    </location>
</feature>
<feature type="compositionally biased region" description="Polar residues" evidence="1">
    <location>
        <begin position="149"/>
        <end position="158"/>
    </location>
</feature>
<proteinExistence type="predicted"/>
<organism evidence="2 3">
    <name type="scientific">Penaeus vannamei</name>
    <name type="common">Whiteleg shrimp</name>
    <name type="synonym">Litopenaeus vannamei</name>
    <dbReference type="NCBI Taxonomy" id="6689"/>
    <lineage>
        <taxon>Eukaryota</taxon>
        <taxon>Metazoa</taxon>
        <taxon>Ecdysozoa</taxon>
        <taxon>Arthropoda</taxon>
        <taxon>Crustacea</taxon>
        <taxon>Multicrustacea</taxon>
        <taxon>Malacostraca</taxon>
        <taxon>Eumalacostraca</taxon>
        <taxon>Eucarida</taxon>
        <taxon>Decapoda</taxon>
        <taxon>Dendrobranchiata</taxon>
        <taxon>Penaeoidea</taxon>
        <taxon>Penaeidae</taxon>
        <taxon>Penaeus</taxon>
    </lineage>
</organism>
<reference evidence="2 3" key="1">
    <citation type="submission" date="2018-04" db="EMBL/GenBank/DDBJ databases">
        <authorList>
            <person name="Zhang X."/>
            <person name="Yuan J."/>
            <person name="Li F."/>
            <person name="Xiang J."/>
        </authorList>
    </citation>
    <scope>NUCLEOTIDE SEQUENCE [LARGE SCALE GENOMIC DNA]</scope>
    <source>
        <tissue evidence="2">Muscle</tissue>
    </source>
</reference>
<keyword evidence="3" id="KW-1185">Reference proteome</keyword>
<dbReference type="EMBL" id="QCYY01002070">
    <property type="protein sequence ID" value="ROT73080.1"/>
    <property type="molecule type" value="Genomic_DNA"/>
</dbReference>
<sequence>MIASCFLIGLETSQKPTAGKRTTNMPRKLRSTSSGDKPSVVRKHDDPTSTSQEAGGAPSSRSYSSEPGPSISRQTDAARLRRGSNYSHTGDGKSQTRSFLDLLDESDFSESDDDWLPEAVTSSGRLIGVEEAVTSSDSDSEEDLQEISVSSTAGEPRR</sequence>
<dbReference type="AlphaFoldDB" id="A0A3R7QNI9"/>
<evidence type="ECO:0000313" key="2">
    <source>
        <dbReference type="EMBL" id="ROT73080.1"/>
    </source>
</evidence>
<reference evidence="2 3" key="2">
    <citation type="submission" date="2019-01" db="EMBL/GenBank/DDBJ databases">
        <title>The decoding of complex shrimp genome reveals the adaptation for benthos swimmer, frequently molting mechanism and breeding impact on genome.</title>
        <authorList>
            <person name="Sun Y."/>
            <person name="Gao Y."/>
            <person name="Yu Y."/>
        </authorList>
    </citation>
    <scope>NUCLEOTIDE SEQUENCE [LARGE SCALE GENOMIC DNA]</scope>
    <source>
        <tissue evidence="2">Muscle</tissue>
    </source>
</reference>
<protein>
    <submittedName>
        <fullName evidence="2">Uncharacterized protein</fullName>
    </submittedName>
</protein>
<feature type="compositionally biased region" description="Low complexity" evidence="1">
    <location>
        <begin position="55"/>
        <end position="72"/>
    </location>
</feature>
<feature type="region of interest" description="Disordered" evidence="1">
    <location>
        <begin position="122"/>
        <end position="158"/>
    </location>
</feature>
<feature type="compositionally biased region" description="Polar residues" evidence="1">
    <location>
        <begin position="11"/>
        <end position="36"/>
    </location>
</feature>
<name>A0A3R7QNI9_PENVA</name>
<dbReference type="OrthoDB" id="118105at2759"/>